<feature type="domain" description="COBRA C-terminal" evidence="8">
    <location>
        <begin position="87"/>
        <end position="274"/>
    </location>
</feature>
<reference evidence="9 10" key="1">
    <citation type="journal article" date="2014" name="PLoS ONE">
        <title>Global Analysis of Gene Expression Profiles in Physic Nut (Jatropha curcas L.) Seedlings Exposed to Salt Stress.</title>
        <authorList>
            <person name="Zhang L."/>
            <person name="Zhang C."/>
            <person name="Wu P."/>
            <person name="Chen Y."/>
            <person name="Li M."/>
            <person name="Jiang H."/>
            <person name="Wu G."/>
        </authorList>
    </citation>
    <scope>NUCLEOTIDE SEQUENCE [LARGE SCALE GENOMIC DNA]</scope>
    <source>
        <strain evidence="10">cv. GZQX0401</strain>
        <tissue evidence="9">Young leaves</tissue>
    </source>
</reference>
<evidence type="ECO:0000256" key="7">
    <source>
        <dbReference type="SAM" id="Phobius"/>
    </source>
</evidence>
<dbReference type="GO" id="GO:0098552">
    <property type="term" value="C:side of membrane"/>
    <property type="evidence" value="ECO:0007669"/>
    <property type="project" value="UniProtKB-KW"/>
</dbReference>
<keyword evidence="6" id="KW-0449">Lipoprotein</keyword>
<keyword evidence="4" id="KW-0732">Signal</keyword>
<evidence type="ECO:0000256" key="5">
    <source>
        <dbReference type="ARBA" id="ARBA00023180"/>
    </source>
</evidence>
<dbReference type="Proteomes" id="UP000027138">
    <property type="component" value="Unassembled WGS sequence"/>
</dbReference>
<comment type="similarity">
    <text evidence="2">Belongs to the COBRA family.</text>
</comment>
<comment type="subcellular location">
    <subcellularLocation>
        <location evidence="1">Cell membrane</location>
        <topology evidence="1">Lipid-anchor</topology>
        <topology evidence="1">GPI-anchor</topology>
    </subcellularLocation>
</comment>
<dbReference type="InterPro" id="IPR006918">
    <property type="entry name" value="COBRA_pln"/>
</dbReference>
<dbReference type="GO" id="GO:0010215">
    <property type="term" value="P:cellulose microfibril organization"/>
    <property type="evidence" value="ECO:0007669"/>
    <property type="project" value="InterPro"/>
</dbReference>
<dbReference type="EMBL" id="KK914298">
    <property type="protein sequence ID" value="KDP42406.1"/>
    <property type="molecule type" value="Genomic_DNA"/>
</dbReference>
<name>A0A067L1R1_JATCU</name>
<dbReference type="InterPro" id="IPR056900">
    <property type="entry name" value="COB_C"/>
</dbReference>
<keyword evidence="5" id="KW-0325">Glycoprotein</keyword>
<evidence type="ECO:0000256" key="4">
    <source>
        <dbReference type="ARBA" id="ARBA00022729"/>
    </source>
</evidence>
<evidence type="ECO:0000256" key="2">
    <source>
        <dbReference type="ARBA" id="ARBA00005507"/>
    </source>
</evidence>
<evidence type="ECO:0000256" key="6">
    <source>
        <dbReference type="ARBA" id="ARBA00023288"/>
    </source>
</evidence>
<evidence type="ECO:0000313" key="9">
    <source>
        <dbReference type="EMBL" id="KDP42406.1"/>
    </source>
</evidence>
<protein>
    <recommendedName>
        <fullName evidence="8">COBRA C-terminal domain-containing protein</fullName>
    </recommendedName>
</protein>
<dbReference type="AlphaFoldDB" id="A0A067L1R1"/>
<dbReference type="PIRSF" id="PIRSF038122">
    <property type="entry name" value="COBRA"/>
    <property type="match status" value="1"/>
</dbReference>
<accession>A0A067L1R1</accession>
<evidence type="ECO:0000313" key="10">
    <source>
        <dbReference type="Proteomes" id="UP000027138"/>
    </source>
</evidence>
<dbReference type="OrthoDB" id="1884438at2759"/>
<dbReference type="GO" id="GO:0005886">
    <property type="term" value="C:plasma membrane"/>
    <property type="evidence" value="ECO:0007669"/>
    <property type="project" value="UniProtKB-SubCell"/>
</dbReference>
<proteinExistence type="inferred from homology"/>
<evidence type="ECO:0000256" key="1">
    <source>
        <dbReference type="ARBA" id="ARBA00004609"/>
    </source>
</evidence>
<feature type="transmembrane region" description="Helical" evidence="7">
    <location>
        <begin position="287"/>
        <end position="305"/>
    </location>
</feature>
<evidence type="ECO:0000256" key="3">
    <source>
        <dbReference type="ARBA" id="ARBA00022622"/>
    </source>
</evidence>
<dbReference type="Pfam" id="PF25079">
    <property type="entry name" value="COB_C"/>
    <property type="match status" value="1"/>
</dbReference>
<dbReference type="Pfam" id="PF04833">
    <property type="entry name" value="COBRA"/>
    <property type="match status" value="1"/>
</dbReference>
<keyword evidence="10" id="KW-1185">Reference proteome</keyword>
<dbReference type="PANTHER" id="PTHR31673">
    <property type="entry name" value="PROTEIN COBRA"/>
    <property type="match status" value="1"/>
</dbReference>
<dbReference type="GO" id="GO:0052324">
    <property type="term" value="P:plant-type cell wall cellulose biosynthetic process"/>
    <property type="evidence" value="ECO:0007669"/>
    <property type="project" value="TreeGrafter"/>
</dbReference>
<keyword evidence="7" id="KW-0812">Transmembrane</keyword>
<keyword evidence="7" id="KW-0472">Membrane</keyword>
<dbReference type="STRING" id="180498.A0A067L1R1"/>
<sequence>MKQDPSKYGATFQMNVGPSSPYYYSTQSDFQMPENFTLGLPGYTCGAAHEVKPSRYSSDSGRRWTQVLRTWNVTCIYSQFISAATPKCCVSLSAFYNDTIVPCPKCSCRCQEQPGAKCVKYGETPSLLREKQDSNDATPEVVRCTQHMCPIRVHWHVKESYKEYWRVKMTINNLNIMKNYSQWNLVVLHPNFKSLYQVFSFNYEPLDQYGNINDTGMFWGIEYYNAMLLQEGDSGNVQTEILLHKDEDFTFREGWALPRRVLFNGDECVMPHPNDYPRLANYAHTKFIISSNIIIFPLLLLSIIIF</sequence>
<evidence type="ECO:0000259" key="8">
    <source>
        <dbReference type="Pfam" id="PF25079"/>
    </source>
</evidence>
<keyword evidence="3" id="KW-0336">GPI-anchor</keyword>
<organism evidence="9 10">
    <name type="scientific">Jatropha curcas</name>
    <name type="common">Barbados nut</name>
    <dbReference type="NCBI Taxonomy" id="180498"/>
    <lineage>
        <taxon>Eukaryota</taxon>
        <taxon>Viridiplantae</taxon>
        <taxon>Streptophyta</taxon>
        <taxon>Embryophyta</taxon>
        <taxon>Tracheophyta</taxon>
        <taxon>Spermatophyta</taxon>
        <taxon>Magnoliopsida</taxon>
        <taxon>eudicotyledons</taxon>
        <taxon>Gunneridae</taxon>
        <taxon>Pentapetalae</taxon>
        <taxon>rosids</taxon>
        <taxon>fabids</taxon>
        <taxon>Malpighiales</taxon>
        <taxon>Euphorbiaceae</taxon>
        <taxon>Crotonoideae</taxon>
        <taxon>Jatropheae</taxon>
        <taxon>Jatropha</taxon>
    </lineage>
</organism>
<gene>
    <name evidence="9" type="ORF">JCGZ_00203</name>
</gene>
<dbReference type="PANTHER" id="PTHR31673:SF30">
    <property type="entry name" value="COBRA-LIKE PROTEIN 6"/>
    <property type="match status" value="1"/>
</dbReference>
<keyword evidence="7" id="KW-1133">Transmembrane helix</keyword>